<feature type="transmembrane region" description="Helical" evidence="1">
    <location>
        <begin position="34"/>
        <end position="55"/>
    </location>
</feature>
<comment type="caution">
    <text evidence="2">The sequence shown here is derived from an EMBL/GenBank/DDBJ whole genome shotgun (WGS) entry which is preliminary data.</text>
</comment>
<dbReference type="InterPro" id="IPR023813">
    <property type="entry name" value="HsmA-like"/>
</dbReference>
<keyword evidence="1" id="KW-0812">Transmembrane</keyword>
<feature type="transmembrane region" description="Helical" evidence="1">
    <location>
        <begin position="107"/>
        <end position="129"/>
    </location>
</feature>
<feature type="transmembrane region" description="Helical" evidence="1">
    <location>
        <begin position="6"/>
        <end position="22"/>
    </location>
</feature>
<proteinExistence type="predicted"/>
<dbReference type="NCBIfam" id="TIGR03987">
    <property type="entry name" value="HsmA family protein"/>
    <property type="match status" value="1"/>
</dbReference>
<accession>A0ABU5N983</accession>
<evidence type="ECO:0000313" key="3">
    <source>
        <dbReference type="Proteomes" id="UP001291912"/>
    </source>
</evidence>
<organism evidence="2 3">
    <name type="scientific">Microbacterium aquimaris</name>
    <dbReference type="NCBI Taxonomy" id="459816"/>
    <lineage>
        <taxon>Bacteria</taxon>
        <taxon>Bacillati</taxon>
        <taxon>Actinomycetota</taxon>
        <taxon>Actinomycetes</taxon>
        <taxon>Micrococcales</taxon>
        <taxon>Microbacteriaceae</taxon>
        <taxon>Microbacterium</taxon>
    </lineage>
</organism>
<reference evidence="2 3" key="1">
    <citation type="submission" date="2023-10" db="EMBL/GenBank/DDBJ databases">
        <title>Microbacterium xanthum sp. nov., isolated from seaweed.</title>
        <authorList>
            <person name="Lee S.D."/>
        </authorList>
    </citation>
    <scope>NUCLEOTIDE SEQUENCE [LARGE SCALE GENOMIC DNA]</scope>
    <source>
        <strain evidence="2 3">KCTC 19124</strain>
    </source>
</reference>
<protein>
    <submittedName>
        <fullName evidence="2">HsmA family protein</fullName>
    </submittedName>
</protein>
<feature type="transmembrane region" description="Helical" evidence="1">
    <location>
        <begin position="67"/>
        <end position="95"/>
    </location>
</feature>
<sequence length="130" mass="14339">MLPLAIVTITLALVFYTIGVWAERIQKTLRWWHVAFFGLGLAADTTGTLMMTGIADERREAGVEASVANVVMAWTGTFAILLMAVHLVWAIVVLVRGRERELHTFHRFSIVVWAIWLVPYIAGAAGSMAG</sequence>
<keyword evidence="3" id="KW-1185">Reference proteome</keyword>
<dbReference type="Proteomes" id="UP001291912">
    <property type="component" value="Unassembled WGS sequence"/>
</dbReference>
<gene>
    <name evidence="2" type="ORF">R2Q92_12360</name>
</gene>
<dbReference type="EMBL" id="JAWJYN010000002">
    <property type="protein sequence ID" value="MDZ8162629.1"/>
    <property type="molecule type" value="Genomic_DNA"/>
</dbReference>
<name>A0ABU5N983_9MICO</name>
<dbReference type="RefSeq" id="WP_194425371.1">
    <property type="nucleotide sequence ID" value="NZ_BAAAPT010000002.1"/>
</dbReference>
<keyword evidence="1" id="KW-0472">Membrane</keyword>
<evidence type="ECO:0000313" key="2">
    <source>
        <dbReference type="EMBL" id="MDZ8162629.1"/>
    </source>
</evidence>
<keyword evidence="1" id="KW-1133">Transmembrane helix</keyword>
<evidence type="ECO:0000256" key="1">
    <source>
        <dbReference type="SAM" id="Phobius"/>
    </source>
</evidence>